<evidence type="ECO:0000256" key="1">
    <source>
        <dbReference type="SAM" id="MobiDB-lite"/>
    </source>
</evidence>
<dbReference type="VEuPathDB" id="FungiDB:MELLADRAFT_87559"/>
<feature type="compositionally biased region" description="Polar residues" evidence="1">
    <location>
        <begin position="230"/>
        <end position="243"/>
    </location>
</feature>
<name>F4RNS2_MELLP</name>
<dbReference type="KEGG" id="mlr:MELLADRAFT_87559"/>
<dbReference type="GeneID" id="18934559"/>
<proteinExistence type="predicted"/>
<evidence type="ECO:0000313" key="2">
    <source>
        <dbReference type="EMBL" id="EGG06044.1"/>
    </source>
</evidence>
<feature type="compositionally biased region" description="Gly residues" evidence="1">
    <location>
        <begin position="175"/>
        <end position="200"/>
    </location>
</feature>
<accession>F4RNS2</accession>
<dbReference type="HOGENOM" id="CLU_088306_0_0_1"/>
<feature type="compositionally biased region" description="Polar residues" evidence="1">
    <location>
        <begin position="153"/>
        <end position="170"/>
    </location>
</feature>
<protein>
    <submittedName>
        <fullName evidence="2">Uncharacterized protein</fullName>
    </submittedName>
</protein>
<sequence>MRYDIAHRRNVWENRLLDGSMADVGTLNVELAERAKEDAKHFNDYNYTDNPYAFGNVMQHISPINGETYPANASWDSSNALIDTQAKMLTGRNLSATGPQPTNQGISSSLPVLANGKAVRYKGTRFNPYYSRQNPYTPAPYAIHTDYSNHPYQNQPYYSAQPAYHNQNPVNMYGVRGGGGGGRGPSRGGSSRGSRGGPSNRGGSARPSIGPGSFDKSLAVAGSKSADGNVGTSTTGQIGSRTR</sequence>
<organism evidence="3">
    <name type="scientific">Melampsora larici-populina (strain 98AG31 / pathotype 3-4-7)</name>
    <name type="common">Poplar leaf rust fungus</name>
    <dbReference type="NCBI Taxonomy" id="747676"/>
    <lineage>
        <taxon>Eukaryota</taxon>
        <taxon>Fungi</taxon>
        <taxon>Dikarya</taxon>
        <taxon>Basidiomycota</taxon>
        <taxon>Pucciniomycotina</taxon>
        <taxon>Pucciniomycetes</taxon>
        <taxon>Pucciniales</taxon>
        <taxon>Melampsoraceae</taxon>
        <taxon>Melampsora</taxon>
    </lineage>
</organism>
<dbReference type="EMBL" id="GL883110">
    <property type="protein sequence ID" value="EGG06044.1"/>
    <property type="molecule type" value="Genomic_DNA"/>
</dbReference>
<dbReference type="Proteomes" id="UP000001072">
    <property type="component" value="Unassembled WGS sequence"/>
</dbReference>
<gene>
    <name evidence="2" type="ORF">MELLADRAFT_87559</name>
</gene>
<dbReference type="RefSeq" id="XP_007410695.1">
    <property type="nucleotide sequence ID" value="XM_007410633.1"/>
</dbReference>
<dbReference type="AlphaFoldDB" id="F4RNS2"/>
<feature type="region of interest" description="Disordered" evidence="1">
    <location>
        <begin position="153"/>
        <end position="243"/>
    </location>
</feature>
<dbReference type="InParanoid" id="F4RNS2"/>
<evidence type="ECO:0000313" key="3">
    <source>
        <dbReference type="Proteomes" id="UP000001072"/>
    </source>
</evidence>
<reference evidence="3" key="1">
    <citation type="journal article" date="2011" name="Proc. Natl. Acad. Sci. U.S.A.">
        <title>Obligate biotrophy features unraveled by the genomic analysis of rust fungi.</title>
        <authorList>
            <person name="Duplessis S."/>
            <person name="Cuomo C.A."/>
            <person name="Lin Y.-C."/>
            <person name="Aerts A."/>
            <person name="Tisserant E."/>
            <person name="Veneault-Fourrey C."/>
            <person name="Joly D.L."/>
            <person name="Hacquard S."/>
            <person name="Amselem J."/>
            <person name="Cantarel B.L."/>
            <person name="Chiu R."/>
            <person name="Coutinho P.M."/>
            <person name="Feau N."/>
            <person name="Field M."/>
            <person name="Frey P."/>
            <person name="Gelhaye E."/>
            <person name="Goldberg J."/>
            <person name="Grabherr M.G."/>
            <person name="Kodira C.D."/>
            <person name="Kohler A."/>
            <person name="Kuees U."/>
            <person name="Lindquist E.A."/>
            <person name="Lucas S.M."/>
            <person name="Mago R."/>
            <person name="Mauceli E."/>
            <person name="Morin E."/>
            <person name="Murat C."/>
            <person name="Pangilinan J.L."/>
            <person name="Park R."/>
            <person name="Pearson M."/>
            <person name="Quesneville H."/>
            <person name="Rouhier N."/>
            <person name="Sakthikumar S."/>
            <person name="Salamov A.A."/>
            <person name="Schmutz J."/>
            <person name="Selles B."/>
            <person name="Shapiro H."/>
            <person name="Tanguay P."/>
            <person name="Tuskan G.A."/>
            <person name="Henrissat B."/>
            <person name="Van de Peer Y."/>
            <person name="Rouze P."/>
            <person name="Ellis J.G."/>
            <person name="Dodds P.N."/>
            <person name="Schein J.E."/>
            <person name="Zhong S."/>
            <person name="Hamelin R.C."/>
            <person name="Grigoriev I.V."/>
            <person name="Szabo L.J."/>
            <person name="Martin F."/>
        </authorList>
    </citation>
    <scope>NUCLEOTIDE SEQUENCE [LARGE SCALE GENOMIC DNA]</scope>
    <source>
        <strain evidence="3">98AG31 / pathotype 3-4-7</strain>
    </source>
</reference>
<keyword evidence="3" id="KW-1185">Reference proteome</keyword>